<name>A0AAV4RLA4_CAEEX</name>
<gene>
    <name evidence="2" type="ORF">CEXT_180161</name>
</gene>
<dbReference type="Proteomes" id="UP001054945">
    <property type="component" value="Unassembled WGS sequence"/>
</dbReference>
<protein>
    <submittedName>
        <fullName evidence="2">Uncharacterized protein</fullName>
    </submittedName>
</protein>
<proteinExistence type="predicted"/>
<organism evidence="2 3">
    <name type="scientific">Caerostris extrusa</name>
    <name type="common">Bark spider</name>
    <name type="synonym">Caerostris bankana</name>
    <dbReference type="NCBI Taxonomy" id="172846"/>
    <lineage>
        <taxon>Eukaryota</taxon>
        <taxon>Metazoa</taxon>
        <taxon>Ecdysozoa</taxon>
        <taxon>Arthropoda</taxon>
        <taxon>Chelicerata</taxon>
        <taxon>Arachnida</taxon>
        <taxon>Araneae</taxon>
        <taxon>Araneomorphae</taxon>
        <taxon>Entelegynae</taxon>
        <taxon>Araneoidea</taxon>
        <taxon>Araneidae</taxon>
        <taxon>Caerostris</taxon>
    </lineage>
</organism>
<feature type="signal peptide" evidence="1">
    <location>
        <begin position="1"/>
        <end position="22"/>
    </location>
</feature>
<sequence length="80" mass="9106">MVNACTLFVLACILRQQILKNADRLPGMQKALINLARKRCPFYLETKAVVLGNQVSLRNKTFPVKDCWIAFSTRLFGNAY</sequence>
<dbReference type="AlphaFoldDB" id="A0AAV4RLA4"/>
<evidence type="ECO:0000313" key="3">
    <source>
        <dbReference type="Proteomes" id="UP001054945"/>
    </source>
</evidence>
<dbReference type="EMBL" id="BPLR01008185">
    <property type="protein sequence ID" value="GIY22708.1"/>
    <property type="molecule type" value="Genomic_DNA"/>
</dbReference>
<feature type="chain" id="PRO_5043551284" evidence="1">
    <location>
        <begin position="23"/>
        <end position="80"/>
    </location>
</feature>
<accession>A0AAV4RLA4</accession>
<evidence type="ECO:0000256" key="1">
    <source>
        <dbReference type="SAM" id="SignalP"/>
    </source>
</evidence>
<reference evidence="2 3" key="1">
    <citation type="submission" date="2021-06" db="EMBL/GenBank/DDBJ databases">
        <title>Caerostris extrusa draft genome.</title>
        <authorList>
            <person name="Kono N."/>
            <person name="Arakawa K."/>
        </authorList>
    </citation>
    <scope>NUCLEOTIDE SEQUENCE [LARGE SCALE GENOMIC DNA]</scope>
</reference>
<keyword evidence="3" id="KW-1185">Reference proteome</keyword>
<evidence type="ECO:0000313" key="2">
    <source>
        <dbReference type="EMBL" id="GIY22708.1"/>
    </source>
</evidence>
<keyword evidence="1" id="KW-0732">Signal</keyword>
<comment type="caution">
    <text evidence="2">The sequence shown here is derived from an EMBL/GenBank/DDBJ whole genome shotgun (WGS) entry which is preliminary data.</text>
</comment>